<evidence type="ECO:0000256" key="4">
    <source>
        <dbReference type="ARBA" id="ARBA00022692"/>
    </source>
</evidence>
<gene>
    <name evidence="12" type="ORF">GPM918_LOCUS37796</name>
    <name evidence="13" type="ORF">SRO942_LOCUS38579</name>
</gene>
<evidence type="ECO:0000256" key="3">
    <source>
        <dbReference type="ARBA" id="ARBA00022461"/>
    </source>
</evidence>
<sequence>MACPALHGVKVYTIESFGTGMVAIIHDNTQLPLIDLAGFELSPGRKHKLGFTKKKRSFQPSPYTNCTDDISLGMQAMFDRFQGADYVYSQYICKTVCQQVYNYQECGCIDPLQWAARSIILPGTNTIILAPLCDSSNTCYLQAMQTLINSDSLWQKYCSHCTQECSIVDFIVKPSSVAAPPEWFMDDIKMFVENSGVPVPTNWSTTWRTEILANYLGVDILSESYQIESFEQEATLDAVQVISNVGGHTGLWIGISFLSLMELVEMLYRLARYHLHLIRVPVRNN</sequence>
<dbReference type="EMBL" id="CAJOBC010089891">
    <property type="protein sequence ID" value="CAF4385327.1"/>
    <property type="molecule type" value="Genomic_DNA"/>
</dbReference>
<dbReference type="OrthoDB" id="6021021at2759"/>
<dbReference type="Gene3D" id="1.10.287.770">
    <property type="entry name" value="YojJ-like"/>
    <property type="match status" value="1"/>
</dbReference>
<keyword evidence="14" id="KW-1185">Reference proteome</keyword>
<dbReference type="GO" id="GO:0005886">
    <property type="term" value="C:plasma membrane"/>
    <property type="evidence" value="ECO:0007669"/>
    <property type="project" value="TreeGrafter"/>
</dbReference>
<keyword evidence="10 11" id="KW-0407">Ion channel</keyword>
<evidence type="ECO:0000313" key="13">
    <source>
        <dbReference type="EMBL" id="CAF4385327.1"/>
    </source>
</evidence>
<evidence type="ECO:0000256" key="7">
    <source>
        <dbReference type="ARBA" id="ARBA00023065"/>
    </source>
</evidence>
<dbReference type="EMBL" id="CAJNOQ010024323">
    <property type="protein sequence ID" value="CAF1526254.1"/>
    <property type="molecule type" value="Genomic_DNA"/>
</dbReference>
<keyword evidence="6" id="KW-0915">Sodium</keyword>
<dbReference type="Pfam" id="PF00858">
    <property type="entry name" value="ASC"/>
    <property type="match status" value="1"/>
</dbReference>
<evidence type="ECO:0000256" key="2">
    <source>
        <dbReference type="ARBA" id="ARBA00022448"/>
    </source>
</evidence>
<dbReference type="PANTHER" id="PTHR11690">
    <property type="entry name" value="AMILORIDE-SENSITIVE SODIUM CHANNEL-RELATED"/>
    <property type="match status" value="1"/>
</dbReference>
<protein>
    <submittedName>
        <fullName evidence="12">Uncharacterized protein</fullName>
    </submittedName>
</protein>
<keyword evidence="9 11" id="KW-0739">Sodium transport</keyword>
<name>A0A815V5T2_9BILA</name>
<dbReference type="PANTHER" id="PTHR11690:SF248">
    <property type="entry name" value="PICKPOCKET 17, ISOFORM A"/>
    <property type="match status" value="1"/>
</dbReference>
<keyword evidence="3 11" id="KW-0894">Sodium channel</keyword>
<dbReference type="Proteomes" id="UP000681722">
    <property type="component" value="Unassembled WGS sequence"/>
</dbReference>
<keyword evidence="8" id="KW-0472">Membrane</keyword>
<dbReference type="InterPro" id="IPR001873">
    <property type="entry name" value="ENaC"/>
</dbReference>
<keyword evidence="4 11" id="KW-0812">Transmembrane</keyword>
<evidence type="ECO:0000256" key="9">
    <source>
        <dbReference type="ARBA" id="ARBA00023201"/>
    </source>
</evidence>
<evidence type="ECO:0000256" key="6">
    <source>
        <dbReference type="ARBA" id="ARBA00023053"/>
    </source>
</evidence>
<evidence type="ECO:0000313" key="14">
    <source>
        <dbReference type="Proteomes" id="UP000663829"/>
    </source>
</evidence>
<dbReference type="AlphaFoldDB" id="A0A815V5T2"/>
<comment type="subcellular location">
    <subcellularLocation>
        <location evidence="1">Membrane</location>
        <topology evidence="1">Multi-pass membrane protein</topology>
    </subcellularLocation>
</comment>
<dbReference type="PRINTS" id="PR01078">
    <property type="entry name" value="AMINACHANNEL"/>
</dbReference>
<evidence type="ECO:0000256" key="11">
    <source>
        <dbReference type="RuleBase" id="RU000679"/>
    </source>
</evidence>
<evidence type="ECO:0000256" key="8">
    <source>
        <dbReference type="ARBA" id="ARBA00023136"/>
    </source>
</evidence>
<comment type="caution">
    <text evidence="12">The sequence shown here is derived from an EMBL/GenBank/DDBJ whole genome shotgun (WGS) entry which is preliminary data.</text>
</comment>
<keyword evidence="5" id="KW-1133">Transmembrane helix</keyword>
<keyword evidence="7 11" id="KW-0406">Ion transport</keyword>
<evidence type="ECO:0000313" key="12">
    <source>
        <dbReference type="EMBL" id="CAF1526254.1"/>
    </source>
</evidence>
<proteinExistence type="inferred from homology"/>
<dbReference type="GO" id="GO:0015280">
    <property type="term" value="F:ligand-gated sodium channel activity"/>
    <property type="evidence" value="ECO:0007669"/>
    <property type="project" value="TreeGrafter"/>
</dbReference>
<accession>A0A815V5T2</accession>
<evidence type="ECO:0000256" key="5">
    <source>
        <dbReference type="ARBA" id="ARBA00022989"/>
    </source>
</evidence>
<keyword evidence="2 11" id="KW-0813">Transport</keyword>
<evidence type="ECO:0000256" key="10">
    <source>
        <dbReference type="ARBA" id="ARBA00023303"/>
    </source>
</evidence>
<evidence type="ECO:0000256" key="1">
    <source>
        <dbReference type="ARBA" id="ARBA00004141"/>
    </source>
</evidence>
<organism evidence="12 14">
    <name type="scientific">Didymodactylos carnosus</name>
    <dbReference type="NCBI Taxonomy" id="1234261"/>
    <lineage>
        <taxon>Eukaryota</taxon>
        <taxon>Metazoa</taxon>
        <taxon>Spiralia</taxon>
        <taxon>Gnathifera</taxon>
        <taxon>Rotifera</taxon>
        <taxon>Eurotatoria</taxon>
        <taxon>Bdelloidea</taxon>
        <taxon>Philodinida</taxon>
        <taxon>Philodinidae</taxon>
        <taxon>Didymodactylos</taxon>
    </lineage>
</organism>
<comment type="similarity">
    <text evidence="11">Belongs to the amiloride-sensitive sodium channel (TC 1.A.6) family.</text>
</comment>
<reference evidence="12" key="1">
    <citation type="submission" date="2021-02" db="EMBL/GenBank/DDBJ databases">
        <authorList>
            <person name="Nowell W R."/>
        </authorList>
    </citation>
    <scope>NUCLEOTIDE SEQUENCE</scope>
</reference>
<dbReference type="Proteomes" id="UP000663829">
    <property type="component" value="Unassembled WGS sequence"/>
</dbReference>